<evidence type="ECO:0000256" key="5">
    <source>
        <dbReference type="ARBA" id="ARBA00023136"/>
    </source>
</evidence>
<feature type="transmembrane region" description="Helical" evidence="6">
    <location>
        <begin position="183"/>
        <end position="201"/>
    </location>
</feature>
<feature type="transmembrane region" description="Helical" evidence="6">
    <location>
        <begin position="123"/>
        <end position="144"/>
    </location>
</feature>
<dbReference type="AlphaFoldDB" id="A0A0J9XI99"/>
<dbReference type="Proteomes" id="UP000242525">
    <property type="component" value="Unassembled WGS sequence"/>
</dbReference>
<evidence type="ECO:0000256" key="1">
    <source>
        <dbReference type="ARBA" id="ARBA00004141"/>
    </source>
</evidence>
<dbReference type="GO" id="GO:0015123">
    <property type="term" value="F:acetate transmembrane transporter activity"/>
    <property type="evidence" value="ECO:0007669"/>
    <property type="project" value="TreeGrafter"/>
</dbReference>
<feature type="transmembrane region" description="Helical" evidence="6">
    <location>
        <begin position="90"/>
        <end position="111"/>
    </location>
</feature>
<proteinExistence type="inferred from homology"/>
<dbReference type="PANTHER" id="PTHR31123">
    <property type="entry name" value="ACCUMULATION OF DYADS PROTEIN 2-RELATED"/>
    <property type="match status" value="1"/>
</dbReference>
<sequence>MTSSSPTIPTESVPTMHDTAPLHHDEEAHLDHSRHNYKFSPHGVTRIFTTDSHVHIGDQSFERHEFNRAFEGYLNPGYSPAPSRKFANPVPMGVAGFSLTLFVLSLINLNARGGPNPAGLAGLMWFYAGAIELLSGMWCIVIEATWAATLLSSFGGFWIGYGCIVVDVFGISTSYSGYHVTQVLGMWILGWTIFSTMMWIMTFRSTWPMFILMGAVVFCLLTLSIAQFITLEHATAAKGLTRAGGAFGIVASVLGWYVTYEGICTKENAYWVPPVLLMPGAVTSLEDE</sequence>
<evidence type="ECO:0000256" key="3">
    <source>
        <dbReference type="ARBA" id="ARBA00022692"/>
    </source>
</evidence>
<keyword evidence="8" id="KW-1185">Reference proteome</keyword>
<feature type="transmembrane region" description="Helical" evidence="6">
    <location>
        <begin position="150"/>
        <end position="171"/>
    </location>
</feature>
<dbReference type="InterPro" id="IPR051633">
    <property type="entry name" value="AceTr"/>
</dbReference>
<comment type="subcellular location">
    <subcellularLocation>
        <location evidence="1">Membrane</location>
        <topology evidence="1">Multi-pass membrane protein</topology>
    </subcellularLocation>
</comment>
<dbReference type="Pfam" id="PF01184">
    <property type="entry name" value="Gpr1_Fun34_YaaH"/>
    <property type="match status" value="1"/>
</dbReference>
<feature type="transmembrane region" description="Helical" evidence="6">
    <location>
        <begin position="243"/>
        <end position="260"/>
    </location>
</feature>
<accession>A0A0J9XI99</accession>
<dbReference type="InterPro" id="IPR000791">
    <property type="entry name" value="Gpr1/Fun34/SatP-like"/>
</dbReference>
<feature type="transmembrane region" description="Helical" evidence="6">
    <location>
        <begin position="207"/>
        <end position="231"/>
    </location>
</feature>
<organism evidence="7 8">
    <name type="scientific">Geotrichum candidum</name>
    <name type="common">Oospora lactis</name>
    <name type="synonym">Dipodascus geotrichum</name>
    <dbReference type="NCBI Taxonomy" id="1173061"/>
    <lineage>
        <taxon>Eukaryota</taxon>
        <taxon>Fungi</taxon>
        <taxon>Dikarya</taxon>
        <taxon>Ascomycota</taxon>
        <taxon>Saccharomycotina</taxon>
        <taxon>Dipodascomycetes</taxon>
        <taxon>Dipodascales</taxon>
        <taxon>Dipodascaceae</taxon>
        <taxon>Geotrichum</taxon>
    </lineage>
</organism>
<gene>
    <name evidence="7" type="ORF">BN980_GECA18s01352g</name>
</gene>
<dbReference type="GO" id="GO:0005886">
    <property type="term" value="C:plasma membrane"/>
    <property type="evidence" value="ECO:0007669"/>
    <property type="project" value="TreeGrafter"/>
</dbReference>
<reference evidence="7" key="1">
    <citation type="submission" date="2014-03" db="EMBL/GenBank/DDBJ databases">
        <authorList>
            <person name="Casaregola S."/>
        </authorList>
    </citation>
    <scope>NUCLEOTIDE SEQUENCE [LARGE SCALE GENOMIC DNA]</scope>
    <source>
        <strain evidence="7">CLIB 918</strain>
    </source>
</reference>
<keyword evidence="4 6" id="KW-1133">Transmembrane helix</keyword>
<evidence type="ECO:0000313" key="7">
    <source>
        <dbReference type="EMBL" id="CDO57038.1"/>
    </source>
</evidence>
<dbReference type="PANTHER" id="PTHR31123:SF3">
    <property type="entry name" value="AMMONIA TRANSPORT OUTWARD PROTEIN 3"/>
    <property type="match status" value="1"/>
</dbReference>
<evidence type="ECO:0000256" key="6">
    <source>
        <dbReference type="SAM" id="Phobius"/>
    </source>
</evidence>
<evidence type="ECO:0000313" key="8">
    <source>
        <dbReference type="Proteomes" id="UP000242525"/>
    </source>
</evidence>
<keyword evidence="5 6" id="KW-0472">Membrane</keyword>
<keyword evidence="3 6" id="KW-0812">Transmembrane</keyword>
<comment type="caution">
    <text evidence="7">The sequence shown here is derived from an EMBL/GenBank/DDBJ whole genome shotgun (WGS) entry which is preliminary data.</text>
</comment>
<name>A0A0J9XI99_GEOCN</name>
<evidence type="ECO:0000256" key="2">
    <source>
        <dbReference type="ARBA" id="ARBA00005587"/>
    </source>
</evidence>
<dbReference type="OrthoDB" id="3648309at2759"/>
<protein>
    <submittedName>
        <fullName evidence="7">Similar to Saccharomyces cerevisiae YNR002C ATO2 Putative transmembrane protein involved in export of ammonia</fullName>
    </submittedName>
</protein>
<dbReference type="EMBL" id="CCBN010000018">
    <property type="protein sequence ID" value="CDO57038.1"/>
    <property type="molecule type" value="Genomic_DNA"/>
</dbReference>
<evidence type="ECO:0000256" key="4">
    <source>
        <dbReference type="ARBA" id="ARBA00022989"/>
    </source>
</evidence>
<comment type="similarity">
    <text evidence="2">Belongs to the acetate uptake transporter (AceTr) (TC 2.A.96) family.</text>
</comment>